<dbReference type="EMBL" id="BHYL01000053">
    <property type="protein sequence ID" value="GCD19189.1"/>
    <property type="molecule type" value="Genomic_DNA"/>
</dbReference>
<dbReference type="InterPro" id="IPR012349">
    <property type="entry name" value="Split_barrel_FMN-bd"/>
</dbReference>
<dbReference type="AlphaFoldDB" id="A0A401UWY9"/>
<comment type="caution">
    <text evidence="2">The sequence shown here is derived from an EMBL/GenBank/DDBJ whole genome shotgun (WGS) entry which is preliminary data.</text>
</comment>
<keyword evidence="3" id="KW-1185">Reference proteome</keyword>
<dbReference type="Proteomes" id="UP000288246">
    <property type="component" value="Unassembled WGS sequence"/>
</dbReference>
<dbReference type="InterPro" id="IPR024031">
    <property type="entry name" value="MSMEG_5819/OxyR"/>
</dbReference>
<dbReference type="Gene3D" id="2.30.110.10">
    <property type="entry name" value="Electron Transport, Fmn-binding Protein, Chain A"/>
    <property type="match status" value="1"/>
</dbReference>
<evidence type="ECO:0000313" key="3">
    <source>
        <dbReference type="Proteomes" id="UP000288246"/>
    </source>
</evidence>
<evidence type="ECO:0000313" key="2">
    <source>
        <dbReference type="EMBL" id="GCD19189.1"/>
    </source>
</evidence>
<accession>A0A401UWY9</accession>
<proteinExistence type="predicted"/>
<protein>
    <recommendedName>
        <fullName evidence="1">Pyridoxamine 5'-phosphate oxidase N-terminal domain-containing protein</fullName>
    </recommendedName>
</protein>
<dbReference type="InterPro" id="IPR011576">
    <property type="entry name" value="Pyridox_Oxase_N"/>
</dbReference>
<dbReference type="NCBIfam" id="TIGR04023">
    <property type="entry name" value="PPOX_MSMEG_5819"/>
    <property type="match status" value="1"/>
</dbReference>
<feature type="domain" description="Pyridoxamine 5'-phosphate oxidase N-terminal" evidence="1">
    <location>
        <begin position="7"/>
        <end position="93"/>
    </location>
</feature>
<dbReference type="Pfam" id="PF01243">
    <property type="entry name" value="PNPOx_N"/>
    <property type="match status" value="1"/>
</dbReference>
<name>A0A401UWY9_9CELL</name>
<sequence>MDGTAFTPQEVAYLRDHPVARVATVGEQDQPDVVPVACEFDGEAFWFGGGEAVLRTRKVRHVLAGRRRVAIVFDDVPSMDPFTARGVRVYGVADDPVERAGMIGPGWYVRVRPTESWSWNLDGEPAGDAWYPVTHTVHP</sequence>
<evidence type="ECO:0000259" key="1">
    <source>
        <dbReference type="Pfam" id="PF01243"/>
    </source>
</evidence>
<dbReference type="OrthoDB" id="3693562at2"/>
<organism evidence="2 3">
    <name type="scientific">Cellulomonas algicola</name>
    <dbReference type="NCBI Taxonomy" id="2071633"/>
    <lineage>
        <taxon>Bacteria</taxon>
        <taxon>Bacillati</taxon>
        <taxon>Actinomycetota</taxon>
        <taxon>Actinomycetes</taxon>
        <taxon>Micrococcales</taxon>
        <taxon>Cellulomonadaceae</taxon>
        <taxon>Cellulomonas</taxon>
    </lineage>
</organism>
<dbReference type="SUPFAM" id="SSF50475">
    <property type="entry name" value="FMN-binding split barrel"/>
    <property type="match status" value="1"/>
</dbReference>
<reference evidence="2 3" key="1">
    <citation type="submission" date="2018-11" db="EMBL/GenBank/DDBJ databases">
        <title>Draft genome sequence of Cellulomonas takizawaensis strain TKZ-21.</title>
        <authorList>
            <person name="Yamamura H."/>
            <person name="Hayashi T."/>
            <person name="Hamada M."/>
            <person name="Serisawa Y."/>
            <person name="Matsuyama K."/>
            <person name="Nakagawa Y."/>
            <person name="Otoguro M."/>
            <person name="Yanagida F."/>
            <person name="Hayakawa M."/>
        </authorList>
    </citation>
    <scope>NUCLEOTIDE SEQUENCE [LARGE SCALE GENOMIC DNA]</scope>
    <source>
        <strain evidence="2 3">TKZ-21</strain>
    </source>
</reference>
<gene>
    <name evidence="2" type="ORF">CTKZ_07510</name>
</gene>
<dbReference type="RefSeq" id="WP_124341727.1">
    <property type="nucleotide sequence ID" value="NZ_BHYL01000053.1"/>
</dbReference>